<dbReference type="RefSeq" id="WP_387978087.1">
    <property type="nucleotide sequence ID" value="NZ_JBHRWO010000015.1"/>
</dbReference>
<feature type="transmembrane region" description="Helical" evidence="1">
    <location>
        <begin position="6"/>
        <end position="28"/>
    </location>
</feature>
<evidence type="ECO:0000256" key="1">
    <source>
        <dbReference type="SAM" id="Phobius"/>
    </source>
</evidence>
<dbReference type="EMBL" id="JBHRWO010000015">
    <property type="protein sequence ID" value="MFC3494390.1"/>
    <property type="molecule type" value="Genomic_DNA"/>
</dbReference>
<gene>
    <name evidence="2" type="ORF">ACFO8M_18040</name>
</gene>
<keyword evidence="3" id="KW-1185">Reference proteome</keyword>
<dbReference type="Proteomes" id="UP001595712">
    <property type="component" value="Unassembled WGS sequence"/>
</dbReference>
<organism evidence="2 3">
    <name type="scientific">Glycomyces rhizosphaerae</name>
    <dbReference type="NCBI Taxonomy" id="2054422"/>
    <lineage>
        <taxon>Bacteria</taxon>
        <taxon>Bacillati</taxon>
        <taxon>Actinomycetota</taxon>
        <taxon>Actinomycetes</taxon>
        <taxon>Glycomycetales</taxon>
        <taxon>Glycomycetaceae</taxon>
        <taxon>Glycomyces</taxon>
    </lineage>
</organism>
<feature type="transmembrane region" description="Helical" evidence="1">
    <location>
        <begin position="40"/>
        <end position="58"/>
    </location>
</feature>
<comment type="caution">
    <text evidence="2">The sequence shown here is derived from an EMBL/GenBank/DDBJ whole genome shotgun (WGS) entry which is preliminary data.</text>
</comment>
<keyword evidence="1" id="KW-0812">Transmembrane</keyword>
<sequence length="236" mass="24972">MNSFINLASIFVFAFLIGGSVYVGLRLVFRAEDSPRTKKIIKISALSAVLLAYLGFGLSSMRSPEEDPVVAAGTLTLESDVDLKVSVEVEEWKQSFDGFGLVWPPAGELAAPGPGEQILGTITGELADPVLTRRATIGIGGGGITGFKCEVEGIEDQAQTVAFLNACWEAAKVSGVDTSAGSEWITEAVAAAFEQESEILRSTETVCPAELTLLSVATADTYHVLTFNVFPSQTDC</sequence>
<name>A0ABV7Q157_9ACTN</name>
<keyword evidence="1" id="KW-0472">Membrane</keyword>
<protein>
    <submittedName>
        <fullName evidence="2">Uncharacterized protein</fullName>
    </submittedName>
</protein>
<keyword evidence="1" id="KW-1133">Transmembrane helix</keyword>
<reference evidence="3" key="1">
    <citation type="journal article" date="2019" name="Int. J. Syst. Evol. Microbiol.">
        <title>The Global Catalogue of Microorganisms (GCM) 10K type strain sequencing project: providing services to taxonomists for standard genome sequencing and annotation.</title>
        <authorList>
            <consortium name="The Broad Institute Genomics Platform"/>
            <consortium name="The Broad Institute Genome Sequencing Center for Infectious Disease"/>
            <person name="Wu L."/>
            <person name="Ma J."/>
        </authorList>
    </citation>
    <scope>NUCLEOTIDE SEQUENCE [LARGE SCALE GENOMIC DNA]</scope>
    <source>
        <strain evidence="3">CGMCC 4.7396</strain>
    </source>
</reference>
<evidence type="ECO:0000313" key="3">
    <source>
        <dbReference type="Proteomes" id="UP001595712"/>
    </source>
</evidence>
<accession>A0ABV7Q157</accession>
<proteinExistence type="predicted"/>
<evidence type="ECO:0000313" key="2">
    <source>
        <dbReference type="EMBL" id="MFC3494390.1"/>
    </source>
</evidence>